<feature type="region of interest" description="Disordered" evidence="1">
    <location>
        <begin position="131"/>
        <end position="176"/>
    </location>
</feature>
<evidence type="ECO:0000313" key="6">
    <source>
        <dbReference type="WBParaSite" id="ALUE_0001905701-mRNA-1"/>
    </source>
</evidence>
<dbReference type="InterPro" id="IPR035940">
    <property type="entry name" value="CAP_sf"/>
</dbReference>
<dbReference type="SUPFAM" id="SSF55797">
    <property type="entry name" value="PR-1-like"/>
    <property type="match status" value="1"/>
</dbReference>
<dbReference type="Pfam" id="PF00188">
    <property type="entry name" value="CAP"/>
    <property type="match status" value="1"/>
</dbReference>
<evidence type="ECO:0000256" key="1">
    <source>
        <dbReference type="SAM" id="MobiDB-lite"/>
    </source>
</evidence>
<dbReference type="InterPro" id="IPR003582">
    <property type="entry name" value="ShKT_dom"/>
</dbReference>
<proteinExistence type="predicted"/>
<feature type="chain" id="PRO_5005656985" evidence="2">
    <location>
        <begin position="18"/>
        <end position="294"/>
    </location>
</feature>
<evidence type="ECO:0000259" key="3">
    <source>
        <dbReference type="SMART" id="SM00198"/>
    </source>
</evidence>
<dbReference type="Gene3D" id="3.40.33.10">
    <property type="entry name" value="CAP"/>
    <property type="match status" value="1"/>
</dbReference>
<evidence type="ECO:0000256" key="2">
    <source>
        <dbReference type="SAM" id="SignalP"/>
    </source>
</evidence>
<protein>
    <submittedName>
        <fullName evidence="6">SCP domain-containing protein</fullName>
    </submittedName>
</protein>
<dbReference type="WBParaSite" id="ALUE_0001905701-mRNA-1">
    <property type="protein sequence ID" value="ALUE_0001905701-mRNA-1"/>
    <property type="gene ID" value="ALUE_0001905701"/>
</dbReference>
<dbReference type="Proteomes" id="UP000036681">
    <property type="component" value="Unplaced"/>
</dbReference>
<keyword evidence="2" id="KW-0732">Signal</keyword>
<dbReference type="InterPro" id="IPR014044">
    <property type="entry name" value="CAP_dom"/>
</dbReference>
<dbReference type="SMART" id="SM00254">
    <property type="entry name" value="ShKT"/>
    <property type="match status" value="3"/>
</dbReference>
<accession>A0A0M3IK17</accession>
<reference evidence="6" key="1">
    <citation type="submission" date="2017-02" db="UniProtKB">
        <authorList>
            <consortium name="WormBaseParasite"/>
        </authorList>
    </citation>
    <scope>IDENTIFICATION</scope>
</reference>
<sequence length="294" mass="33962">MRHLSFILFAVIWVVNGKDCVDEVDFCDSIVEDKTCYLYVSKVKCRYSCKLCNDCVDKVDFCDTIVRDDICYLYVSKVNCRYSCKLCNACNDTNPYCERSFYVCSQYPQLVHLCMRTCERCVQTTVPSAKGTRTTQTTMSPRQPTATPEQEGRTTEAEEEVPTAQPPGTPPPLSCRNVRNQKLTPENRRVIINKHNQLRSKLAKGTVKDASGRRLMGGKNIYQLRWDCDMEQRAQDWADRCKYGHSTYEYRNQAGENIYMWMIDRHESIGEMAFSNSLLTLSKLRLPFGVRDYV</sequence>
<name>A0A0M3IK17_ASCLU</name>
<feature type="domain" description="ShKT" evidence="4">
    <location>
        <begin position="89"/>
        <end position="122"/>
    </location>
</feature>
<keyword evidence="5" id="KW-1185">Reference proteome</keyword>
<feature type="domain" description="SCP" evidence="3">
    <location>
        <begin position="186"/>
        <end position="293"/>
    </location>
</feature>
<organism evidence="5 6">
    <name type="scientific">Ascaris lumbricoides</name>
    <name type="common">Giant roundworm</name>
    <dbReference type="NCBI Taxonomy" id="6252"/>
    <lineage>
        <taxon>Eukaryota</taxon>
        <taxon>Metazoa</taxon>
        <taxon>Ecdysozoa</taxon>
        <taxon>Nematoda</taxon>
        <taxon>Chromadorea</taxon>
        <taxon>Rhabditida</taxon>
        <taxon>Spirurina</taxon>
        <taxon>Ascaridomorpha</taxon>
        <taxon>Ascaridoidea</taxon>
        <taxon>Ascarididae</taxon>
        <taxon>Ascaris</taxon>
    </lineage>
</organism>
<dbReference type="SMART" id="SM00198">
    <property type="entry name" value="SCP"/>
    <property type="match status" value="1"/>
</dbReference>
<feature type="signal peptide" evidence="2">
    <location>
        <begin position="1"/>
        <end position="17"/>
    </location>
</feature>
<feature type="domain" description="ShKT" evidence="4">
    <location>
        <begin position="54"/>
        <end position="88"/>
    </location>
</feature>
<feature type="compositionally biased region" description="Polar residues" evidence="1">
    <location>
        <begin position="131"/>
        <end position="148"/>
    </location>
</feature>
<evidence type="ECO:0000259" key="4">
    <source>
        <dbReference type="SMART" id="SM00254"/>
    </source>
</evidence>
<feature type="domain" description="ShKT" evidence="4">
    <location>
        <begin position="19"/>
        <end position="53"/>
    </location>
</feature>
<feature type="compositionally biased region" description="Pro residues" evidence="1">
    <location>
        <begin position="164"/>
        <end position="173"/>
    </location>
</feature>
<evidence type="ECO:0000313" key="5">
    <source>
        <dbReference type="Proteomes" id="UP000036681"/>
    </source>
</evidence>
<dbReference type="AlphaFoldDB" id="A0A0M3IK17"/>
<dbReference type="CDD" id="cd05380">
    <property type="entry name" value="CAP_euk"/>
    <property type="match status" value="1"/>
</dbReference>